<keyword evidence="5" id="KW-1185">Reference proteome</keyword>
<accession>A0ABV6AXQ2</accession>
<dbReference type="InterPro" id="IPR036779">
    <property type="entry name" value="LysM_dom_sf"/>
</dbReference>
<dbReference type="Pfam" id="PF01476">
    <property type="entry name" value="LysM"/>
    <property type="match status" value="1"/>
</dbReference>
<evidence type="ECO:0000259" key="3">
    <source>
        <dbReference type="PROSITE" id="PS51782"/>
    </source>
</evidence>
<comment type="caution">
    <text evidence="4">The sequence shown here is derived from an EMBL/GenBank/DDBJ whole genome shotgun (WGS) entry which is preliminary data.</text>
</comment>
<dbReference type="PANTHER" id="PTHR21666:SF289">
    <property type="entry name" value="L-ALA--D-GLU ENDOPEPTIDASE"/>
    <property type="match status" value="1"/>
</dbReference>
<dbReference type="Gene3D" id="2.70.70.10">
    <property type="entry name" value="Glucose Permease (Domain IIA)"/>
    <property type="match status" value="1"/>
</dbReference>
<dbReference type="Gene3D" id="3.10.350.10">
    <property type="entry name" value="LysM domain"/>
    <property type="match status" value="1"/>
</dbReference>
<dbReference type="EMBL" id="JBHLYR010000031">
    <property type="protein sequence ID" value="MFB9992294.1"/>
    <property type="molecule type" value="Genomic_DNA"/>
</dbReference>
<reference evidence="4 5" key="1">
    <citation type="submission" date="2024-09" db="EMBL/GenBank/DDBJ databases">
        <authorList>
            <person name="Sun Q."/>
            <person name="Mori K."/>
        </authorList>
    </citation>
    <scope>NUCLEOTIDE SEQUENCE [LARGE SCALE GENOMIC DNA]</scope>
    <source>
        <strain evidence="4 5">JCM 13503</strain>
    </source>
</reference>
<dbReference type="SUPFAM" id="SSF54106">
    <property type="entry name" value="LysM domain"/>
    <property type="match status" value="1"/>
</dbReference>
<feature type="domain" description="LysM" evidence="3">
    <location>
        <begin position="118"/>
        <end position="163"/>
    </location>
</feature>
<dbReference type="InterPro" id="IPR018392">
    <property type="entry name" value="LysM"/>
</dbReference>
<dbReference type="Pfam" id="PF01551">
    <property type="entry name" value="Peptidase_M23"/>
    <property type="match status" value="1"/>
</dbReference>
<dbReference type="PANTHER" id="PTHR21666">
    <property type="entry name" value="PEPTIDASE-RELATED"/>
    <property type="match status" value="1"/>
</dbReference>
<evidence type="ECO:0000313" key="5">
    <source>
        <dbReference type="Proteomes" id="UP001589733"/>
    </source>
</evidence>
<dbReference type="InterPro" id="IPR011055">
    <property type="entry name" value="Dup_hybrid_motif"/>
</dbReference>
<sequence length="466" mass="49937">MPDRSRPVPASRVLILNALTLTLFASLPSAAGALTLLPDPAALLQPASALHLKRDSAAKTLLIVTDGRQTSAAVAQRYGVPADAVDLLPATQQGVRVRRVKLTPEESAAVPVRPNSVIDYTVRPGETLDSIARSHRLTLVELLGANLERESLDDLNVGETVRIPTAETGVLVRIKPGQSALSLIAGYGADLQATAQANGVLPTELGVGDELLLPGILAESFHEQLVERRENEAKAEADARILAQYTRFTQWKKDRERARLEAKYAQQARYEAYLAWKTSPERQQLIVAYQRQVQYEAAQAALRAREREAQQQAALNRAAATTTAASSNIGREVPGTRVTAGGGLAWPMRSYRITSHYAERDIAFHQQVFHGGVDLAAPAGTPIYAASSGTVTQSGYGDYGLNVFTASGNSTLVYGHMSRTAVSAGQAVERGQLIGYVGCSGICTGPHLHFEIRLGGQTVDPLALLP</sequence>
<dbReference type="SMART" id="SM00257">
    <property type="entry name" value="LysM"/>
    <property type="match status" value="2"/>
</dbReference>
<dbReference type="CDD" id="cd12797">
    <property type="entry name" value="M23_peptidase"/>
    <property type="match status" value="1"/>
</dbReference>
<evidence type="ECO:0000256" key="2">
    <source>
        <dbReference type="SAM" id="SignalP"/>
    </source>
</evidence>
<evidence type="ECO:0000313" key="4">
    <source>
        <dbReference type="EMBL" id="MFB9992294.1"/>
    </source>
</evidence>
<evidence type="ECO:0000256" key="1">
    <source>
        <dbReference type="ARBA" id="ARBA00022729"/>
    </source>
</evidence>
<keyword evidence="1 2" id="KW-0732">Signal</keyword>
<feature type="chain" id="PRO_5047538204" evidence="2">
    <location>
        <begin position="26"/>
        <end position="466"/>
    </location>
</feature>
<name>A0ABV6AXQ2_9DEIO</name>
<gene>
    <name evidence="4" type="ORF">ACFFLM_10000</name>
</gene>
<dbReference type="CDD" id="cd00118">
    <property type="entry name" value="LysM"/>
    <property type="match status" value="1"/>
</dbReference>
<protein>
    <submittedName>
        <fullName evidence="4">Peptidoglycan DD-metalloendopeptidase family protein</fullName>
    </submittedName>
</protein>
<dbReference type="InterPro" id="IPR016047">
    <property type="entry name" value="M23ase_b-sheet_dom"/>
</dbReference>
<proteinExistence type="predicted"/>
<feature type="signal peptide" evidence="2">
    <location>
        <begin position="1"/>
        <end position="25"/>
    </location>
</feature>
<dbReference type="InterPro" id="IPR050570">
    <property type="entry name" value="Cell_wall_metabolism_enzyme"/>
</dbReference>
<dbReference type="SUPFAM" id="SSF51261">
    <property type="entry name" value="Duplicated hybrid motif"/>
    <property type="match status" value="1"/>
</dbReference>
<dbReference type="Proteomes" id="UP001589733">
    <property type="component" value="Unassembled WGS sequence"/>
</dbReference>
<dbReference type="RefSeq" id="WP_380008894.1">
    <property type="nucleotide sequence ID" value="NZ_JBHLYR010000031.1"/>
</dbReference>
<organism evidence="4 5">
    <name type="scientific">Deinococcus oregonensis</name>
    <dbReference type="NCBI Taxonomy" id="1805970"/>
    <lineage>
        <taxon>Bacteria</taxon>
        <taxon>Thermotogati</taxon>
        <taxon>Deinococcota</taxon>
        <taxon>Deinococci</taxon>
        <taxon>Deinococcales</taxon>
        <taxon>Deinococcaceae</taxon>
        <taxon>Deinococcus</taxon>
    </lineage>
</organism>
<dbReference type="PROSITE" id="PS51782">
    <property type="entry name" value="LYSM"/>
    <property type="match status" value="1"/>
</dbReference>